<evidence type="ECO:0000256" key="7">
    <source>
        <dbReference type="ARBA" id="ARBA00022824"/>
    </source>
</evidence>
<keyword evidence="8" id="KW-0391">Immunity</keyword>
<evidence type="ECO:0000259" key="17">
    <source>
        <dbReference type="PROSITE" id="PS51918"/>
    </source>
</evidence>
<dbReference type="InterPro" id="IPR058240">
    <property type="entry name" value="rSAM_sf"/>
</dbReference>
<comment type="subcellular location">
    <subcellularLocation>
        <location evidence="2">Endoplasmic reticulum membrane</location>
        <topology evidence="2">Peripheral membrane protein</topology>
        <orientation evidence="2">Cytoplasmic side</orientation>
    </subcellularLocation>
</comment>
<reference evidence="18" key="2">
    <citation type="submission" date="2024-08" db="UniProtKB">
        <authorList>
            <consortium name="EnsemblMetazoa"/>
        </authorList>
    </citation>
    <scope>IDENTIFICATION</scope>
</reference>
<evidence type="ECO:0000256" key="15">
    <source>
        <dbReference type="ARBA" id="ARBA00035040"/>
    </source>
</evidence>
<keyword evidence="10" id="KW-0411">Iron-sulfur</keyword>
<dbReference type="GO" id="GO:0045087">
    <property type="term" value="P:innate immune response"/>
    <property type="evidence" value="ECO:0007669"/>
    <property type="project" value="UniProtKB-KW"/>
</dbReference>
<dbReference type="InterPro" id="IPR006638">
    <property type="entry name" value="Elp3/MiaA/NifB-like_rSAM"/>
</dbReference>
<feature type="domain" description="Radical SAM core" evidence="17">
    <location>
        <begin position="99"/>
        <end position="319"/>
    </location>
</feature>
<evidence type="ECO:0000256" key="10">
    <source>
        <dbReference type="ARBA" id="ARBA00023014"/>
    </source>
</evidence>
<dbReference type="NCBIfam" id="TIGR04278">
    <property type="entry name" value="viperin"/>
    <property type="match status" value="1"/>
</dbReference>
<dbReference type="PANTHER" id="PTHR21339:SF0">
    <property type="entry name" value="S-ADENOSYLMETHIONINE-DEPENDENT NUCLEOTIDE DEHYDRATASE RSAD2"/>
    <property type="match status" value="1"/>
</dbReference>
<dbReference type="GO" id="GO:0046872">
    <property type="term" value="F:metal ion binding"/>
    <property type="evidence" value="ECO:0007669"/>
    <property type="project" value="UniProtKB-KW"/>
</dbReference>
<sequence length="391" mass="45335">MPTKHSWELQYENRWFPTDLEFSLQLQLFKDCSSSSCLSEVSKCALHASVSVYSTNKMLSFINSYLNYIGPSLRKMSEYWSQLLVKIAVLFQLIRAPNKIIPKSVNYHFTRQCNYSCGFCFHTAKTSFVMPLNEAKKGLAMLKQAGMEKINFSGGEPFLPRRGHYLGEMARYCKEFLKLSSVSIVSNGSMITENWFKCYSRYVDILAISCDSFHEDINKAIGRGQGNKNHIEKLKKIRDWCLEYDILLKINTVVNTYNQEENMMDEINLLNPIRWKVFQCLLLEGENAGPEALKDAQRFYIDAETFERFISRHQSVKSLVPESNAKMQNSYLILDEYMRFLDCRDGAKVPSKSILDIGVENALQFSGFDEEMFKKRGGIYKWSKEPDRLSW</sequence>
<keyword evidence="6" id="KW-0479">Metal-binding</keyword>
<dbReference type="GO" id="GO:0051539">
    <property type="term" value="F:4 iron, 4 sulfur cluster binding"/>
    <property type="evidence" value="ECO:0007669"/>
    <property type="project" value="UniProtKB-KW"/>
</dbReference>
<dbReference type="PANTHER" id="PTHR21339">
    <property type="entry name" value="RADICAL S-ADENOSYL METHIONINE DOMAIN-CONTAINING PROTEIN 2"/>
    <property type="match status" value="1"/>
</dbReference>
<dbReference type="SUPFAM" id="SSF102114">
    <property type="entry name" value="Radical SAM enzymes"/>
    <property type="match status" value="1"/>
</dbReference>
<evidence type="ECO:0000256" key="11">
    <source>
        <dbReference type="ARBA" id="ARBA00023118"/>
    </source>
</evidence>
<proteinExistence type="inferred from homology"/>
<keyword evidence="4" id="KW-0399">Innate immunity</keyword>
<dbReference type="GO" id="GO:0005811">
    <property type="term" value="C:lipid droplet"/>
    <property type="evidence" value="ECO:0007669"/>
    <property type="project" value="InterPro"/>
</dbReference>
<evidence type="ECO:0000313" key="18">
    <source>
        <dbReference type="EnsemblMetazoa" id="XP_019758945.1"/>
    </source>
</evidence>
<evidence type="ECO:0000256" key="8">
    <source>
        <dbReference type="ARBA" id="ARBA00022859"/>
    </source>
</evidence>
<reference evidence="19" key="1">
    <citation type="journal article" date="2013" name="Genome Biol.">
        <title>Draft genome of the mountain pine beetle, Dendroctonus ponderosae Hopkins, a major forest pest.</title>
        <authorList>
            <person name="Keeling C.I."/>
            <person name="Yuen M.M."/>
            <person name="Liao N.Y."/>
            <person name="Docking T.R."/>
            <person name="Chan S.K."/>
            <person name="Taylor G.A."/>
            <person name="Palmquist D.L."/>
            <person name="Jackman S.D."/>
            <person name="Nguyen A."/>
            <person name="Li M."/>
            <person name="Henderson H."/>
            <person name="Janes J.K."/>
            <person name="Zhao Y."/>
            <person name="Pandoh P."/>
            <person name="Moore R."/>
            <person name="Sperling F.A."/>
            <person name="Huber D.P."/>
            <person name="Birol I."/>
            <person name="Jones S.J."/>
            <person name="Bohlmann J."/>
        </authorList>
    </citation>
    <scope>NUCLEOTIDE SEQUENCE</scope>
</reference>
<evidence type="ECO:0000256" key="4">
    <source>
        <dbReference type="ARBA" id="ARBA00022588"/>
    </source>
</evidence>
<dbReference type="GeneID" id="109536919"/>
<keyword evidence="11" id="KW-0051">Antiviral defense</keyword>
<dbReference type="SFLD" id="SFLDF00318">
    <property type="entry name" value="Viperin"/>
    <property type="match status" value="1"/>
</dbReference>
<accession>A0AAR5PCZ6</accession>
<dbReference type="PROSITE" id="PS51918">
    <property type="entry name" value="RADICAL_SAM"/>
    <property type="match status" value="1"/>
</dbReference>
<evidence type="ECO:0000256" key="14">
    <source>
        <dbReference type="ARBA" id="ARBA00035038"/>
    </source>
</evidence>
<dbReference type="InterPro" id="IPR051196">
    <property type="entry name" value="RSAD2/Viperin_antiviral"/>
</dbReference>
<evidence type="ECO:0000256" key="13">
    <source>
        <dbReference type="ARBA" id="ARBA00035008"/>
    </source>
</evidence>
<keyword evidence="3" id="KW-0004">4Fe-4S</keyword>
<keyword evidence="7" id="KW-0256">Endoplasmic reticulum</keyword>
<dbReference type="EnsemblMetazoa" id="XM_019903386.1">
    <property type="protein sequence ID" value="XP_019758945.1"/>
    <property type="gene ID" value="LOC109536919"/>
</dbReference>
<evidence type="ECO:0000313" key="19">
    <source>
        <dbReference type="Proteomes" id="UP000019118"/>
    </source>
</evidence>
<evidence type="ECO:0000256" key="1">
    <source>
        <dbReference type="ARBA" id="ARBA00001966"/>
    </source>
</evidence>
<evidence type="ECO:0000256" key="2">
    <source>
        <dbReference type="ARBA" id="ARBA00004397"/>
    </source>
</evidence>
<dbReference type="AlphaFoldDB" id="A0AAR5PCZ6"/>
<dbReference type="Gene3D" id="3.20.20.70">
    <property type="entry name" value="Aldolase class I"/>
    <property type="match status" value="1"/>
</dbReference>
<dbReference type="SMART" id="SM00729">
    <property type="entry name" value="Elp3"/>
    <property type="match status" value="1"/>
</dbReference>
<dbReference type="RefSeq" id="XP_019758945.1">
    <property type="nucleotide sequence ID" value="XM_019903386.2"/>
</dbReference>
<comment type="similarity">
    <text evidence="13">Belongs to the radical SAM superfamily. RSAD2 family.</text>
</comment>
<evidence type="ECO:0000256" key="5">
    <source>
        <dbReference type="ARBA" id="ARBA00022691"/>
    </source>
</evidence>
<comment type="cofactor">
    <cofactor evidence="1">
        <name>[4Fe-4S] cluster</name>
        <dbReference type="ChEBI" id="CHEBI:49883"/>
    </cofactor>
</comment>
<keyword evidence="12" id="KW-0472">Membrane</keyword>
<dbReference type="SFLD" id="SFLDS00029">
    <property type="entry name" value="Radical_SAM"/>
    <property type="match status" value="1"/>
</dbReference>
<protein>
    <recommendedName>
        <fullName evidence="14">S-adenosylmethionine-dependent nucleotide dehydratase RSAD2</fullName>
    </recommendedName>
    <alternativeName>
        <fullName evidence="15">Radical S-adenosyl methionine domain-containing protein 2</fullName>
    </alternativeName>
    <alternativeName>
        <fullName evidence="16">Virus inhibitory protein, endoplasmic reticulum-associated, interferon-inducible</fullName>
    </alternativeName>
</protein>
<name>A0AAR5PCZ6_DENPD</name>
<organism evidence="18 19">
    <name type="scientific">Dendroctonus ponderosae</name>
    <name type="common">Mountain pine beetle</name>
    <dbReference type="NCBI Taxonomy" id="77166"/>
    <lineage>
        <taxon>Eukaryota</taxon>
        <taxon>Metazoa</taxon>
        <taxon>Ecdysozoa</taxon>
        <taxon>Arthropoda</taxon>
        <taxon>Hexapoda</taxon>
        <taxon>Insecta</taxon>
        <taxon>Pterygota</taxon>
        <taxon>Neoptera</taxon>
        <taxon>Endopterygota</taxon>
        <taxon>Coleoptera</taxon>
        <taxon>Polyphaga</taxon>
        <taxon>Cucujiformia</taxon>
        <taxon>Curculionidae</taxon>
        <taxon>Scolytinae</taxon>
        <taxon>Dendroctonus</taxon>
    </lineage>
</organism>
<keyword evidence="5" id="KW-0949">S-adenosyl-L-methionine</keyword>
<dbReference type="InterPro" id="IPR007197">
    <property type="entry name" value="rSAM"/>
</dbReference>
<dbReference type="InterPro" id="IPR026372">
    <property type="entry name" value="RSAD2"/>
</dbReference>
<dbReference type="GO" id="GO:0003824">
    <property type="term" value="F:catalytic activity"/>
    <property type="evidence" value="ECO:0007669"/>
    <property type="project" value="InterPro"/>
</dbReference>
<keyword evidence="19" id="KW-1185">Reference proteome</keyword>
<dbReference type="Proteomes" id="UP000019118">
    <property type="component" value="Unassembled WGS sequence"/>
</dbReference>
<dbReference type="Pfam" id="PF04055">
    <property type="entry name" value="Radical_SAM"/>
    <property type="match status" value="1"/>
</dbReference>
<evidence type="ECO:0000256" key="12">
    <source>
        <dbReference type="ARBA" id="ARBA00023136"/>
    </source>
</evidence>
<dbReference type="InterPro" id="IPR013785">
    <property type="entry name" value="Aldolase_TIM"/>
</dbReference>
<evidence type="ECO:0000256" key="3">
    <source>
        <dbReference type="ARBA" id="ARBA00022485"/>
    </source>
</evidence>
<keyword evidence="9" id="KW-0408">Iron</keyword>
<evidence type="ECO:0000256" key="16">
    <source>
        <dbReference type="ARBA" id="ARBA00035042"/>
    </source>
</evidence>
<dbReference type="SFLD" id="SFLDG01088">
    <property type="entry name" value="antiviral_proteins"/>
    <property type="match status" value="1"/>
</dbReference>
<evidence type="ECO:0000256" key="9">
    <source>
        <dbReference type="ARBA" id="ARBA00023004"/>
    </source>
</evidence>
<dbReference type="GO" id="GO:0051607">
    <property type="term" value="P:defense response to virus"/>
    <property type="evidence" value="ECO:0007669"/>
    <property type="project" value="UniProtKB-KW"/>
</dbReference>
<dbReference type="NCBIfam" id="NF038283">
    <property type="entry name" value="viperin_w_prok"/>
    <property type="match status" value="1"/>
</dbReference>
<dbReference type="GO" id="GO:0005789">
    <property type="term" value="C:endoplasmic reticulum membrane"/>
    <property type="evidence" value="ECO:0007669"/>
    <property type="project" value="UniProtKB-SubCell"/>
</dbReference>
<dbReference type="CDD" id="cd01335">
    <property type="entry name" value="Radical_SAM"/>
    <property type="match status" value="1"/>
</dbReference>
<dbReference type="KEGG" id="dpa:109536919"/>
<dbReference type="SFLD" id="SFLDG01067">
    <property type="entry name" value="SPASM/twitch_domain_containing"/>
    <property type="match status" value="1"/>
</dbReference>
<evidence type="ECO:0000256" key="6">
    <source>
        <dbReference type="ARBA" id="ARBA00022723"/>
    </source>
</evidence>